<dbReference type="SUPFAM" id="SSF55136">
    <property type="entry name" value="Probable bacterial effector-binding domain"/>
    <property type="match status" value="1"/>
</dbReference>
<comment type="caution">
    <text evidence="2">The sequence shown here is derived from an EMBL/GenBank/DDBJ whole genome shotgun (WGS) entry which is preliminary data.</text>
</comment>
<evidence type="ECO:0000313" key="2">
    <source>
        <dbReference type="EMBL" id="RUT33536.1"/>
    </source>
</evidence>
<gene>
    <name evidence="2" type="ORF">EJP77_07780</name>
</gene>
<evidence type="ECO:0000313" key="3">
    <source>
        <dbReference type="Proteomes" id="UP000272464"/>
    </source>
</evidence>
<dbReference type="InterPro" id="IPR053182">
    <property type="entry name" value="YobU-like_regulator"/>
</dbReference>
<keyword evidence="3" id="KW-1185">Reference proteome</keyword>
<dbReference type="InterPro" id="IPR011256">
    <property type="entry name" value="Reg_factor_effector_dom_sf"/>
</dbReference>
<protein>
    <submittedName>
        <fullName evidence="2">AraC family transcriptional regulator</fullName>
    </submittedName>
</protein>
<reference evidence="2 3" key="1">
    <citation type="submission" date="2018-12" db="EMBL/GenBank/DDBJ databases">
        <authorList>
            <person name="Sun L."/>
            <person name="Chen Z."/>
        </authorList>
    </citation>
    <scope>NUCLEOTIDE SEQUENCE [LARGE SCALE GENOMIC DNA]</scope>
    <source>
        <strain evidence="2 3">3-5-3</strain>
    </source>
</reference>
<dbReference type="OrthoDB" id="9801008at2"/>
<sequence length="160" mass="17717">MSEEYIQGSELRLAGISCRTTNSQEAGPSGQIPGLWEAYFKSAIADRIHAEHPHLLYALYTDYESDASGAYTLLIGHELSGSESADLSGLQTAVVPAAKYKVFTTNRGPVHEVVAEAWGRIWSYFEDAEEQRAYTGDYELYDARDFNPGDAVVRIYIAVK</sequence>
<organism evidence="2 3">
    <name type="scientific">Paenibacillus zeisoli</name>
    <dbReference type="NCBI Taxonomy" id="2496267"/>
    <lineage>
        <taxon>Bacteria</taxon>
        <taxon>Bacillati</taxon>
        <taxon>Bacillota</taxon>
        <taxon>Bacilli</taxon>
        <taxon>Bacillales</taxon>
        <taxon>Paenibacillaceae</taxon>
        <taxon>Paenibacillus</taxon>
    </lineage>
</organism>
<dbReference type="SMART" id="SM00871">
    <property type="entry name" value="AraC_E_bind"/>
    <property type="match status" value="1"/>
</dbReference>
<dbReference type="InterPro" id="IPR010499">
    <property type="entry name" value="AraC_E-bd"/>
</dbReference>
<dbReference type="EMBL" id="RZNX01000002">
    <property type="protein sequence ID" value="RUT33536.1"/>
    <property type="molecule type" value="Genomic_DNA"/>
</dbReference>
<dbReference type="AlphaFoldDB" id="A0A433XHK0"/>
<dbReference type="Proteomes" id="UP000272464">
    <property type="component" value="Unassembled WGS sequence"/>
</dbReference>
<evidence type="ECO:0000259" key="1">
    <source>
        <dbReference type="SMART" id="SM00871"/>
    </source>
</evidence>
<dbReference type="PANTHER" id="PTHR36444">
    <property type="entry name" value="TRANSCRIPTIONAL REGULATOR PROTEIN YOBU-RELATED"/>
    <property type="match status" value="1"/>
</dbReference>
<dbReference type="InterPro" id="IPR029441">
    <property type="entry name" value="Cass2"/>
</dbReference>
<dbReference type="Pfam" id="PF14526">
    <property type="entry name" value="Cass2"/>
    <property type="match status" value="1"/>
</dbReference>
<dbReference type="Gene3D" id="3.20.80.10">
    <property type="entry name" value="Regulatory factor, effector binding domain"/>
    <property type="match status" value="1"/>
</dbReference>
<name>A0A433XHK0_9BACL</name>
<dbReference type="PANTHER" id="PTHR36444:SF2">
    <property type="entry name" value="TRANSCRIPTIONAL REGULATOR PROTEIN YOBU-RELATED"/>
    <property type="match status" value="1"/>
</dbReference>
<accession>A0A433XHK0</accession>
<dbReference type="RefSeq" id="WP_127198650.1">
    <property type="nucleotide sequence ID" value="NZ_RZNX01000002.1"/>
</dbReference>
<feature type="domain" description="AraC effector-binding" evidence="1">
    <location>
        <begin position="1"/>
        <end position="160"/>
    </location>
</feature>
<proteinExistence type="predicted"/>